<feature type="chain" id="PRO_5045636542" description="Prolamin-like domain-containing protein" evidence="1">
    <location>
        <begin position="26"/>
        <end position="169"/>
    </location>
</feature>
<feature type="signal peptide" evidence="1">
    <location>
        <begin position="1"/>
        <end position="25"/>
    </location>
</feature>
<evidence type="ECO:0000256" key="1">
    <source>
        <dbReference type="SAM" id="SignalP"/>
    </source>
</evidence>
<dbReference type="Proteomes" id="UP001472677">
    <property type="component" value="Unassembled WGS sequence"/>
</dbReference>
<evidence type="ECO:0000313" key="2">
    <source>
        <dbReference type="EMBL" id="KAK8551272.1"/>
    </source>
</evidence>
<keyword evidence="3" id="KW-1185">Reference proteome</keyword>
<sequence>MLSDTLLIFLVCSVFWTTQWPAMKAAGGSSVYYEPDPFTCKCYPDFPYATMSLPRFPFFPLTHGSPPVAMPSAHAGDPTEIKSCESQLYNIEACFQDIVNVLLTNKLKIGPACCKSSFKDPKAMYSNHLERPTITIYKCSILNDGKQHISVSKNVYLKGNGERSKPIAA</sequence>
<name>A0ABR2E5R5_9ROSI</name>
<gene>
    <name evidence="2" type="ORF">V6N12_039920</name>
</gene>
<comment type="caution">
    <text evidence="2">The sequence shown here is derived from an EMBL/GenBank/DDBJ whole genome shotgun (WGS) entry which is preliminary data.</text>
</comment>
<evidence type="ECO:0000313" key="3">
    <source>
        <dbReference type="Proteomes" id="UP001472677"/>
    </source>
</evidence>
<proteinExistence type="predicted"/>
<protein>
    <recommendedName>
        <fullName evidence="4">Prolamin-like domain-containing protein</fullName>
    </recommendedName>
</protein>
<dbReference type="EMBL" id="JBBPBM010000020">
    <property type="protein sequence ID" value="KAK8551272.1"/>
    <property type="molecule type" value="Genomic_DNA"/>
</dbReference>
<reference evidence="2 3" key="1">
    <citation type="journal article" date="2024" name="G3 (Bethesda)">
        <title>Genome assembly of Hibiscus sabdariffa L. provides insights into metabolisms of medicinal natural products.</title>
        <authorList>
            <person name="Kim T."/>
        </authorList>
    </citation>
    <scope>NUCLEOTIDE SEQUENCE [LARGE SCALE GENOMIC DNA]</scope>
    <source>
        <strain evidence="2">TK-2024</strain>
        <tissue evidence="2">Old leaves</tissue>
    </source>
</reference>
<keyword evidence="1" id="KW-0732">Signal</keyword>
<organism evidence="2 3">
    <name type="scientific">Hibiscus sabdariffa</name>
    <name type="common">roselle</name>
    <dbReference type="NCBI Taxonomy" id="183260"/>
    <lineage>
        <taxon>Eukaryota</taxon>
        <taxon>Viridiplantae</taxon>
        <taxon>Streptophyta</taxon>
        <taxon>Embryophyta</taxon>
        <taxon>Tracheophyta</taxon>
        <taxon>Spermatophyta</taxon>
        <taxon>Magnoliopsida</taxon>
        <taxon>eudicotyledons</taxon>
        <taxon>Gunneridae</taxon>
        <taxon>Pentapetalae</taxon>
        <taxon>rosids</taxon>
        <taxon>malvids</taxon>
        <taxon>Malvales</taxon>
        <taxon>Malvaceae</taxon>
        <taxon>Malvoideae</taxon>
        <taxon>Hibiscus</taxon>
    </lineage>
</organism>
<accession>A0ABR2E5R5</accession>
<evidence type="ECO:0008006" key="4">
    <source>
        <dbReference type="Google" id="ProtNLM"/>
    </source>
</evidence>